<dbReference type="SUPFAM" id="SSF74650">
    <property type="entry name" value="Galactose mutarotase-like"/>
    <property type="match status" value="1"/>
</dbReference>
<gene>
    <name evidence="1" type="ORF">ACFPQ4_06960</name>
</gene>
<evidence type="ECO:0000313" key="2">
    <source>
        <dbReference type="Proteomes" id="UP001596108"/>
    </source>
</evidence>
<dbReference type="InterPro" id="IPR008183">
    <property type="entry name" value="Aldose_1/G6P_1-epimerase"/>
</dbReference>
<reference evidence="2" key="1">
    <citation type="journal article" date="2019" name="Int. J. Syst. Evol. Microbiol.">
        <title>The Global Catalogue of Microorganisms (GCM) 10K type strain sequencing project: providing services to taxonomists for standard genome sequencing and annotation.</title>
        <authorList>
            <consortium name="The Broad Institute Genomics Platform"/>
            <consortium name="The Broad Institute Genome Sequencing Center for Infectious Disease"/>
            <person name="Wu L."/>
            <person name="Ma J."/>
        </authorList>
    </citation>
    <scope>NUCLEOTIDE SEQUENCE [LARGE SCALE GENOMIC DNA]</scope>
    <source>
        <strain evidence="2">CGMCC 1.18578</strain>
    </source>
</reference>
<dbReference type="Pfam" id="PF14486">
    <property type="entry name" value="DUF4432"/>
    <property type="match status" value="1"/>
</dbReference>
<dbReference type="InterPro" id="IPR011013">
    <property type="entry name" value="Gal_mutarotase_sf_dom"/>
</dbReference>
<protein>
    <submittedName>
        <fullName evidence="1">DUF4432 family protein</fullName>
    </submittedName>
</protein>
<evidence type="ECO:0000313" key="1">
    <source>
        <dbReference type="EMBL" id="MFC5529189.1"/>
    </source>
</evidence>
<dbReference type="Pfam" id="PF01263">
    <property type="entry name" value="Aldose_epim"/>
    <property type="match status" value="1"/>
</dbReference>
<keyword evidence="2" id="KW-1185">Reference proteome</keyword>
<organism evidence="1 2">
    <name type="scientific">Cohnella yongneupensis</name>
    <dbReference type="NCBI Taxonomy" id="425006"/>
    <lineage>
        <taxon>Bacteria</taxon>
        <taxon>Bacillati</taxon>
        <taxon>Bacillota</taxon>
        <taxon>Bacilli</taxon>
        <taxon>Bacillales</taxon>
        <taxon>Paenibacillaceae</taxon>
        <taxon>Cohnella</taxon>
    </lineage>
</organism>
<accession>A0ABW0QY29</accession>
<comment type="caution">
    <text evidence="1">The sequence shown here is derived from an EMBL/GenBank/DDBJ whole genome shotgun (WGS) entry which is preliminary data.</text>
</comment>
<dbReference type="Proteomes" id="UP001596108">
    <property type="component" value="Unassembled WGS sequence"/>
</dbReference>
<dbReference type="InterPro" id="IPR014718">
    <property type="entry name" value="GH-type_carb-bd"/>
</dbReference>
<dbReference type="Gene3D" id="2.70.98.10">
    <property type="match status" value="1"/>
</dbReference>
<dbReference type="InterPro" id="IPR027839">
    <property type="entry name" value="DUF4432"/>
</dbReference>
<sequence length="310" mass="34997">MTDWIQTDREGFKAWTYNTSQVSVTIVPALGAKVVSLLNRRTGREWLWHSGKPLGNLGYGSVFSHGDESGWDEMFPGINVCAYPDEPWRERIIPDHGEVWSLEWNAEATGQQLRCSVDGRQFQYTLDKVVSFTSEDTLRIDYELTNRSNSPFSFLWAAHPLFKASEGMRLRVPEELTQIEVSYSAQGRLGEFGTLQPWPKIPNTSIDLSVIEPPKGRFAEKYYFKDKLKRGWAELSDPATGETVEFGFPAEQVPYLAVWANYGGYGGHYHIAIEPATGTMDDLAYAMSRGEAAIVAGGGQYRWYLELSVR</sequence>
<name>A0ABW0QY29_9BACL</name>
<dbReference type="RefSeq" id="WP_378111056.1">
    <property type="nucleotide sequence ID" value="NZ_JBHSNC010000021.1"/>
</dbReference>
<proteinExistence type="predicted"/>
<dbReference type="EMBL" id="JBHSNC010000021">
    <property type="protein sequence ID" value="MFC5529189.1"/>
    <property type="molecule type" value="Genomic_DNA"/>
</dbReference>